<evidence type="ECO:0000313" key="2">
    <source>
        <dbReference type="Proteomes" id="UP000054564"/>
    </source>
</evidence>
<dbReference type="Proteomes" id="UP000054564">
    <property type="component" value="Unassembled WGS sequence"/>
</dbReference>
<evidence type="ECO:0000313" key="1">
    <source>
        <dbReference type="EMBL" id="KNE95383.1"/>
    </source>
</evidence>
<comment type="caution">
    <text evidence="1">The sequence shown here is derived from an EMBL/GenBank/DDBJ whole genome shotgun (WGS) entry which is preliminary data.</text>
</comment>
<accession>A0A0L0V7X7</accession>
<proteinExistence type="predicted"/>
<sequence>MASWEVSTAGKYPNNPDPVNGAKYFGCHKNVDAACSSPIPHSDDLTLIWATRLSPGKRDYVCYNHATPQCCPQKQFQRIDDSPFGSISVKPTEIKDCAHNGQ</sequence>
<dbReference type="EMBL" id="AJIL01000097">
    <property type="protein sequence ID" value="KNE95383.1"/>
    <property type="molecule type" value="Genomic_DNA"/>
</dbReference>
<reference evidence="2" key="1">
    <citation type="submission" date="2014-03" db="EMBL/GenBank/DDBJ databases">
        <title>The Genome Sequence of Puccinia striiformis f. sp. tritici PST-78.</title>
        <authorList>
            <consortium name="The Broad Institute Genome Sequencing Platform"/>
            <person name="Cuomo C."/>
            <person name="Hulbert S."/>
            <person name="Chen X."/>
            <person name="Walker B."/>
            <person name="Young S.K."/>
            <person name="Zeng Q."/>
            <person name="Gargeya S."/>
            <person name="Fitzgerald M."/>
            <person name="Haas B."/>
            <person name="Abouelleil A."/>
            <person name="Alvarado L."/>
            <person name="Arachchi H.M."/>
            <person name="Berlin A.M."/>
            <person name="Chapman S.B."/>
            <person name="Goldberg J."/>
            <person name="Griggs A."/>
            <person name="Gujja S."/>
            <person name="Hansen M."/>
            <person name="Howarth C."/>
            <person name="Imamovic A."/>
            <person name="Larimer J."/>
            <person name="McCowan C."/>
            <person name="Montmayeur A."/>
            <person name="Murphy C."/>
            <person name="Neiman D."/>
            <person name="Pearson M."/>
            <person name="Priest M."/>
            <person name="Roberts A."/>
            <person name="Saif S."/>
            <person name="Shea T."/>
            <person name="Sisk P."/>
            <person name="Sykes S."/>
            <person name="Wortman J."/>
            <person name="Nusbaum C."/>
            <person name="Birren B."/>
        </authorList>
    </citation>
    <scope>NUCLEOTIDE SEQUENCE [LARGE SCALE GENOMIC DNA]</scope>
    <source>
        <strain evidence="2">race PST-78</strain>
    </source>
</reference>
<organism evidence="1 2">
    <name type="scientific">Puccinia striiformis f. sp. tritici PST-78</name>
    <dbReference type="NCBI Taxonomy" id="1165861"/>
    <lineage>
        <taxon>Eukaryota</taxon>
        <taxon>Fungi</taxon>
        <taxon>Dikarya</taxon>
        <taxon>Basidiomycota</taxon>
        <taxon>Pucciniomycotina</taxon>
        <taxon>Pucciniomycetes</taxon>
        <taxon>Pucciniales</taxon>
        <taxon>Pucciniaceae</taxon>
        <taxon>Puccinia</taxon>
    </lineage>
</organism>
<dbReference type="AlphaFoldDB" id="A0A0L0V7X7"/>
<name>A0A0L0V7X7_9BASI</name>
<gene>
    <name evidence="1" type="ORF">PSTG_11236</name>
</gene>
<keyword evidence="2" id="KW-1185">Reference proteome</keyword>
<protein>
    <submittedName>
        <fullName evidence="1">Uncharacterized protein</fullName>
    </submittedName>
</protein>